<comment type="caution">
    <text evidence="2">The sequence shown here is derived from an EMBL/GenBank/DDBJ whole genome shotgun (WGS) entry which is preliminary data.</text>
</comment>
<organism evidence="2 3">
    <name type="scientific">Hevea brasiliensis</name>
    <name type="common">Para rubber tree</name>
    <name type="synonym">Siphonia brasiliensis</name>
    <dbReference type="NCBI Taxonomy" id="3981"/>
    <lineage>
        <taxon>Eukaryota</taxon>
        <taxon>Viridiplantae</taxon>
        <taxon>Streptophyta</taxon>
        <taxon>Embryophyta</taxon>
        <taxon>Tracheophyta</taxon>
        <taxon>Spermatophyta</taxon>
        <taxon>Magnoliopsida</taxon>
        <taxon>eudicotyledons</taxon>
        <taxon>Gunneridae</taxon>
        <taxon>Pentapetalae</taxon>
        <taxon>rosids</taxon>
        <taxon>fabids</taxon>
        <taxon>Malpighiales</taxon>
        <taxon>Euphorbiaceae</taxon>
        <taxon>Crotonoideae</taxon>
        <taxon>Micrandreae</taxon>
        <taxon>Hevea</taxon>
    </lineage>
</organism>
<gene>
    <name evidence="2" type="ORF">P3X46_014317</name>
</gene>
<dbReference type="PANTHER" id="PTHR33356:SF17">
    <property type="entry name" value="TPX2 CENTRAL DOMAIN-CONTAINING PROTEIN"/>
    <property type="match status" value="1"/>
</dbReference>
<accession>A0ABQ9M7F7</accession>
<feature type="compositionally biased region" description="Polar residues" evidence="1">
    <location>
        <begin position="156"/>
        <end position="165"/>
    </location>
</feature>
<reference evidence="2 3" key="1">
    <citation type="journal article" date="2023" name="Plant Biotechnol. J.">
        <title>Chromosome-level wild Hevea brasiliensis genome provides new tools for genomic-assisted breeding and valuable loci to elevate rubber yield.</title>
        <authorList>
            <person name="Cheng H."/>
            <person name="Song X."/>
            <person name="Hu Y."/>
            <person name="Wu T."/>
            <person name="Yang Q."/>
            <person name="An Z."/>
            <person name="Feng S."/>
            <person name="Deng Z."/>
            <person name="Wu W."/>
            <person name="Zeng X."/>
            <person name="Tu M."/>
            <person name="Wang X."/>
            <person name="Huang H."/>
        </authorList>
    </citation>
    <scope>NUCLEOTIDE SEQUENCE [LARGE SCALE GENOMIC DNA]</scope>
    <source>
        <strain evidence="2">MT/VB/25A 57/8</strain>
    </source>
</reference>
<dbReference type="PANTHER" id="PTHR33356">
    <property type="entry name" value="TIP41-LIKE PROTEIN"/>
    <property type="match status" value="1"/>
</dbReference>
<dbReference type="EMBL" id="JARPOI010000008">
    <property type="protein sequence ID" value="KAJ9175803.1"/>
    <property type="molecule type" value="Genomic_DNA"/>
</dbReference>
<proteinExistence type="predicted"/>
<feature type="region of interest" description="Disordered" evidence="1">
    <location>
        <begin position="152"/>
        <end position="187"/>
    </location>
</feature>
<evidence type="ECO:0000313" key="3">
    <source>
        <dbReference type="Proteomes" id="UP001174677"/>
    </source>
</evidence>
<evidence type="ECO:0000256" key="1">
    <source>
        <dbReference type="SAM" id="MobiDB-lite"/>
    </source>
</evidence>
<keyword evidence="3" id="KW-1185">Reference proteome</keyword>
<name>A0ABQ9M7F7_HEVBR</name>
<protein>
    <submittedName>
        <fullName evidence="2">Uncharacterized protein</fullName>
    </submittedName>
</protein>
<dbReference type="Proteomes" id="UP001174677">
    <property type="component" value="Chromosome 8"/>
</dbReference>
<sequence length="363" mass="40731">MLVSPKHLQYWLPTEFFFYRVKRATMDKQNAYNTDFKSNFCFPDEFPYEFGSSFDLSSPVESVVCSTETDSSDDDGFLAGLTRCLTQQLVEPNEKKWVTARSPESTLSGIGSWSLSSNGSSNCEISPPATPFGTKSDPWDLIFAAGGPVSRLKVSSEGNRNSNYQERGLQGPARSQRPDTAGKNQNNGVSLLNQYQVKQEQRPSVWGWQQMKGSWQDELQPHQQLQQQHQIQSSGRSVRPLDLPRSAWPPLQVQPNHHMHQHYYSAKRATFLGGSCARKECAGTGVFLPRRCVIPADCKKKSACSTVLVQAKVAQALDLNLKDMNIQDAFMARNGLLAQQKGNLRAESVLNNQEICLPQEWMY</sequence>
<evidence type="ECO:0000313" key="2">
    <source>
        <dbReference type="EMBL" id="KAJ9175803.1"/>
    </source>
</evidence>